<reference evidence="3" key="1">
    <citation type="submission" date="2016-10" db="EMBL/GenBank/DDBJ databases">
        <authorList>
            <person name="Varghese N."/>
            <person name="Submissions S."/>
        </authorList>
    </citation>
    <scope>NUCLEOTIDE SEQUENCE [LARGE SCALE GENOMIC DNA]</scope>
    <source>
        <strain evidence="3">DSM 5918</strain>
    </source>
</reference>
<dbReference type="InterPro" id="IPR003731">
    <property type="entry name" value="Di-Nase_FeMo-co_biosynth"/>
</dbReference>
<evidence type="ECO:0000259" key="1">
    <source>
        <dbReference type="Pfam" id="PF02579"/>
    </source>
</evidence>
<dbReference type="EMBL" id="FORX01000004">
    <property type="protein sequence ID" value="SFJ52955.1"/>
    <property type="molecule type" value="Genomic_DNA"/>
</dbReference>
<dbReference type="STRING" id="52560.SAMN04488082_1044"/>
<dbReference type="RefSeq" id="WP_092373143.1">
    <property type="nucleotide sequence ID" value="NZ_FORX01000004.1"/>
</dbReference>
<evidence type="ECO:0000313" key="3">
    <source>
        <dbReference type="Proteomes" id="UP000198635"/>
    </source>
</evidence>
<evidence type="ECO:0000313" key="2">
    <source>
        <dbReference type="EMBL" id="SFJ52955.1"/>
    </source>
</evidence>
<dbReference type="SUPFAM" id="SSF53146">
    <property type="entry name" value="Nitrogenase accessory factor-like"/>
    <property type="match status" value="1"/>
</dbReference>
<sequence>MNIAVSAAGASLASPVFEEFSKTPFLLIVNVETMECTSIPHDKSGQGSQIALAEMILQHRCEALITGKLEEDVFKILADDHVTRFFGSGLSAEEALMAMERRKLKLIRNPEGTDECNENHHELEELQVCSGHQH</sequence>
<dbReference type="InterPro" id="IPR036105">
    <property type="entry name" value="DiNase_FeMo-co_biosyn_sf"/>
</dbReference>
<keyword evidence="3" id="KW-1185">Reference proteome</keyword>
<dbReference type="Proteomes" id="UP000198635">
    <property type="component" value="Unassembled WGS sequence"/>
</dbReference>
<name>A0A1I3S2S2_9BACT</name>
<proteinExistence type="predicted"/>
<feature type="domain" description="Dinitrogenase iron-molybdenum cofactor biosynthesis" evidence="1">
    <location>
        <begin position="14"/>
        <end position="99"/>
    </location>
</feature>
<dbReference type="Gene3D" id="3.30.420.130">
    <property type="entry name" value="Dinitrogenase iron-molybdenum cofactor biosynthesis domain"/>
    <property type="match status" value="1"/>
</dbReference>
<protein>
    <submittedName>
        <fullName evidence="2">Predicted Fe-Mo cluster-binding protein, NifX family</fullName>
    </submittedName>
</protein>
<accession>A0A1I3S2S2</accession>
<organism evidence="2 3">
    <name type="scientific">Desulfomicrobium apsheronum</name>
    <dbReference type="NCBI Taxonomy" id="52560"/>
    <lineage>
        <taxon>Bacteria</taxon>
        <taxon>Pseudomonadati</taxon>
        <taxon>Thermodesulfobacteriota</taxon>
        <taxon>Desulfovibrionia</taxon>
        <taxon>Desulfovibrionales</taxon>
        <taxon>Desulfomicrobiaceae</taxon>
        <taxon>Desulfomicrobium</taxon>
    </lineage>
</organism>
<gene>
    <name evidence="2" type="ORF">SAMN04488082_1044</name>
</gene>
<dbReference type="OrthoDB" id="9807451at2"/>
<dbReference type="Pfam" id="PF02579">
    <property type="entry name" value="Nitro_FeMo-Co"/>
    <property type="match status" value="1"/>
</dbReference>
<dbReference type="AlphaFoldDB" id="A0A1I3S2S2"/>